<evidence type="ECO:0000256" key="4">
    <source>
        <dbReference type="ARBA" id="ARBA00022793"/>
    </source>
</evidence>
<evidence type="ECO:0000256" key="1">
    <source>
        <dbReference type="ARBA" id="ARBA00001933"/>
    </source>
</evidence>
<dbReference type="Proteomes" id="UP000829708">
    <property type="component" value="Chromosome"/>
</dbReference>
<comment type="catalytic activity">
    <reaction evidence="10">
        <text>carboxynorspermidine + H(+) = norspermidine + CO2</text>
        <dbReference type="Rhea" id="RHEA:34099"/>
        <dbReference type="ChEBI" id="CHEBI:15378"/>
        <dbReference type="ChEBI" id="CHEBI:16526"/>
        <dbReference type="ChEBI" id="CHEBI:57920"/>
        <dbReference type="ChEBI" id="CHEBI:65070"/>
        <dbReference type="EC" id="4.1.1.96"/>
    </reaction>
</comment>
<evidence type="ECO:0000256" key="10">
    <source>
        <dbReference type="ARBA" id="ARBA00047389"/>
    </source>
</evidence>
<accession>A0ABY4D5F2</accession>
<evidence type="ECO:0000313" key="13">
    <source>
        <dbReference type="Proteomes" id="UP000829708"/>
    </source>
</evidence>
<evidence type="ECO:0000256" key="7">
    <source>
        <dbReference type="ARBA" id="ARBA00023239"/>
    </source>
</evidence>
<dbReference type="EMBL" id="CP094929">
    <property type="protein sequence ID" value="UOM49549.1"/>
    <property type="molecule type" value="Genomic_DNA"/>
</dbReference>
<evidence type="ECO:0000256" key="9">
    <source>
        <dbReference type="ARBA" id="ARBA00047351"/>
    </source>
</evidence>
<keyword evidence="7" id="KW-0456">Lyase</keyword>
<keyword evidence="6" id="KW-0745">Spermidine biosynthesis</keyword>
<dbReference type="Pfam" id="PF00278">
    <property type="entry name" value="Orn_DAP_Arg_deC"/>
    <property type="match status" value="1"/>
</dbReference>
<protein>
    <recommendedName>
        <fullName evidence="3">Carboxynorspermidine/carboxyspermidine decarboxylase</fullName>
        <ecNumber evidence="2">4.1.1.96</ecNumber>
    </recommendedName>
</protein>
<dbReference type="Gene3D" id="3.20.20.10">
    <property type="entry name" value="Alanine racemase"/>
    <property type="match status" value="1"/>
</dbReference>
<dbReference type="InterPro" id="IPR029066">
    <property type="entry name" value="PLP-binding_barrel"/>
</dbReference>
<keyword evidence="13" id="KW-1185">Reference proteome</keyword>
<evidence type="ECO:0000256" key="2">
    <source>
        <dbReference type="ARBA" id="ARBA00012259"/>
    </source>
</evidence>
<evidence type="ECO:0000256" key="8">
    <source>
        <dbReference type="ARBA" id="ARBA00025802"/>
    </source>
</evidence>
<comment type="catalytic activity">
    <reaction evidence="9">
        <text>carboxyspermidine + H(+) = spermidine + CO2</text>
        <dbReference type="Rhea" id="RHEA:34095"/>
        <dbReference type="ChEBI" id="CHEBI:15378"/>
        <dbReference type="ChEBI" id="CHEBI:16526"/>
        <dbReference type="ChEBI" id="CHEBI:57834"/>
        <dbReference type="ChEBI" id="CHEBI:65072"/>
        <dbReference type="EC" id="4.1.1.96"/>
    </reaction>
</comment>
<dbReference type="PANTHER" id="PTHR43727">
    <property type="entry name" value="DIAMINOPIMELATE DECARBOXYLASE"/>
    <property type="match status" value="1"/>
</dbReference>
<evidence type="ECO:0000256" key="3">
    <source>
        <dbReference type="ARBA" id="ARBA00013633"/>
    </source>
</evidence>
<dbReference type="RefSeq" id="WP_244770943.1">
    <property type="nucleotide sequence ID" value="NZ_CP094929.1"/>
</dbReference>
<dbReference type="PANTHER" id="PTHR43727:SF1">
    <property type="entry name" value="CARBOXYNORSPERMIDINE_CARBOXYSPERMIDINE DECARBOXYLASE"/>
    <property type="match status" value="1"/>
</dbReference>
<gene>
    <name evidence="12" type="ORF">MUG09_08280</name>
</gene>
<keyword evidence="5" id="KW-0663">Pyridoxal phosphate</keyword>
<evidence type="ECO:0000256" key="6">
    <source>
        <dbReference type="ARBA" id="ARBA00023066"/>
    </source>
</evidence>
<reference evidence="13" key="1">
    <citation type="journal article" date="2024" name="J Bioinform Genom">
        <title>Complete genome sequence of the type strain bacterium Sphaerochaeta associata GLS2t (VKM B-2742)t.</title>
        <authorList>
            <person name="Troshina O.Y."/>
            <person name="Tepeeva A.N."/>
            <person name="Arzamasceva V.O."/>
            <person name="Whitman W.B."/>
            <person name="Varghese N."/>
            <person name="Shapiro N."/>
            <person name="Woyke T."/>
            <person name="Kripides N.C."/>
            <person name="Vasilenko O.V."/>
        </authorList>
    </citation>
    <scope>NUCLEOTIDE SEQUENCE [LARGE SCALE GENOMIC DNA]</scope>
    <source>
        <strain evidence="13">GLS2T</strain>
    </source>
</reference>
<dbReference type="InterPro" id="IPR005730">
    <property type="entry name" value="Nsp_de-COase"/>
</dbReference>
<dbReference type="EC" id="4.1.1.96" evidence="2"/>
<evidence type="ECO:0000259" key="11">
    <source>
        <dbReference type="Pfam" id="PF00278"/>
    </source>
</evidence>
<dbReference type="CDD" id="cd06829">
    <property type="entry name" value="PLPDE_III_CANSDC"/>
    <property type="match status" value="1"/>
</dbReference>
<name>A0ABY4D5F2_9SPIR</name>
<dbReference type="InterPro" id="IPR022643">
    <property type="entry name" value="De-COase2_C"/>
</dbReference>
<keyword evidence="4" id="KW-0210">Decarboxylase</keyword>
<proteinExistence type="inferred from homology"/>
<organism evidence="12 13">
    <name type="scientific">Sphaerochaeta associata</name>
    <dbReference type="NCBI Taxonomy" id="1129264"/>
    <lineage>
        <taxon>Bacteria</taxon>
        <taxon>Pseudomonadati</taxon>
        <taxon>Spirochaetota</taxon>
        <taxon>Spirochaetia</taxon>
        <taxon>Spirochaetales</taxon>
        <taxon>Sphaerochaetaceae</taxon>
        <taxon>Sphaerochaeta</taxon>
    </lineage>
</organism>
<dbReference type="Gene3D" id="2.40.37.10">
    <property type="entry name" value="Lyase, Ornithine Decarboxylase, Chain A, domain 1"/>
    <property type="match status" value="1"/>
</dbReference>
<comment type="similarity">
    <text evidence="8">Belongs to the Orn/Lys/Arg decarboxylase class-II family. NspC subfamily.</text>
</comment>
<dbReference type="InterPro" id="IPR009006">
    <property type="entry name" value="Ala_racemase/Decarboxylase_C"/>
</dbReference>
<dbReference type="SUPFAM" id="SSF51419">
    <property type="entry name" value="PLP-binding barrel"/>
    <property type="match status" value="1"/>
</dbReference>
<feature type="domain" description="Orn/DAP/Arg decarboxylase 2 C-terminal" evidence="11">
    <location>
        <begin position="138"/>
        <end position="328"/>
    </location>
</feature>
<evidence type="ECO:0000256" key="5">
    <source>
        <dbReference type="ARBA" id="ARBA00022898"/>
    </source>
</evidence>
<comment type="cofactor">
    <cofactor evidence="1">
        <name>pyridoxal 5'-phosphate</name>
        <dbReference type="ChEBI" id="CHEBI:597326"/>
    </cofactor>
</comment>
<dbReference type="PIRSF" id="PIRSF038941">
    <property type="entry name" value="NspC"/>
    <property type="match status" value="1"/>
</dbReference>
<dbReference type="SUPFAM" id="SSF50621">
    <property type="entry name" value="Alanine racemase C-terminal domain-like"/>
    <property type="match status" value="1"/>
</dbReference>
<evidence type="ECO:0000313" key="12">
    <source>
        <dbReference type="EMBL" id="UOM49549.1"/>
    </source>
</evidence>
<sequence length="371" mass="41318">MFDTNQISHTPAFVLDYGRFEKNLQLIKDLQQQVPVSFLFALKGFAMHAVFAELAETACGATASSLNEALLASPYFGEVHAYAPVYQDREFETIARIAKHITFNSLSQYEKHKNDCPNAKKSLRINPLYSTVETPLYDPCARGSRLGVLPEDLEVLPHGITGLHAHNLCESGAGELEQTLVSIEKHYGHLLPFISHLNLGGGHLVTRRGYDLELFKAILTSFSLRHPHIKLYVEPGAAFVWETGYLATRIVDIVQNRGITTLMLDSSFAAHMPDCLEMPYCPVVVGAKLTKEGGYRLGGCSCLAGDWVGSYEFEKPPKVGDMLMLCDMMHYTMVKTTMFNGIALPDIGIVRNGLYQIVKSFGFDDYQRRLS</sequence>